<dbReference type="AlphaFoldDB" id="A0AAJ6AIK0"/>
<protein>
    <submittedName>
        <fullName evidence="3">N-acetylmuramoyl-L-alanine amidase</fullName>
        <ecNumber evidence="3">3.5.1.28</ecNumber>
    </submittedName>
</protein>
<feature type="region of interest" description="Disordered" evidence="1">
    <location>
        <begin position="190"/>
        <end position="209"/>
    </location>
</feature>
<evidence type="ECO:0000313" key="4">
    <source>
        <dbReference type="Proteomes" id="UP001224674"/>
    </source>
</evidence>
<sequence length="231" mass="25215">MAIYEEAEYRNIFEVRTEVTPTDMSPVRVNLHVTASENPSAWDFQIPEGGPLIHFHVAKDGTVEQYVDTQYRAGSDLEGNPDTISIESQGGVEAPNEEPWTEQQVTSITALLDWILANHDSIPLKLAEDSIPGESSHGISWHRLGIPHADGIGVEGWLQEGGLRYSEDVGKVCPGTVKIEQIPGIYESLNSGGVPDPDPAGVQKASSKPMPRTFTRQDIVPLYDDACPSLL</sequence>
<reference evidence="3 4" key="1">
    <citation type="submission" date="2023-03" db="EMBL/GenBank/DDBJ databases">
        <title>Complete genome sequences of several Auritidibacter ignavus strains isolated from ear infections.</title>
        <authorList>
            <person name="Baehr T."/>
            <person name="Baumhoegger A.M."/>
        </authorList>
    </citation>
    <scope>NUCLEOTIDE SEQUENCE [LARGE SCALE GENOMIC DNA]</scope>
    <source>
        <strain evidence="3 4">BABAE-6</strain>
    </source>
</reference>
<dbReference type="RefSeq" id="WP_110122783.1">
    <property type="nucleotide sequence ID" value="NZ_CP122562.1"/>
</dbReference>
<dbReference type="EMBL" id="CP122566">
    <property type="protein sequence ID" value="WGH92657.1"/>
    <property type="molecule type" value="Genomic_DNA"/>
</dbReference>
<dbReference type="Proteomes" id="UP001224674">
    <property type="component" value="Chromosome"/>
</dbReference>
<gene>
    <name evidence="3" type="ORF">QDX21_10175</name>
</gene>
<keyword evidence="4" id="KW-1185">Reference proteome</keyword>
<feature type="region of interest" description="Disordered" evidence="1">
    <location>
        <begin position="73"/>
        <end position="99"/>
    </location>
</feature>
<dbReference type="InterPro" id="IPR002502">
    <property type="entry name" value="Amidase_domain"/>
</dbReference>
<dbReference type="SUPFAM" id="SSF55846">
    <property type="entry name" value="N-acetylmuramoyl-L-alanine amidase-like"/>
    <property type="match status" value="1"/>
</dbReference>
<accession>A0AAJ6AIK0</accession>
<dbReference type="EC" id="3.5.1.28" evidence="3"/>
<dbReference type="SMART" id="SM00644">
    <property type="entry name" value="Ami_2"/>
    <property type="match status" value="1"/>
</dbReference>
<dbReference type="Gene3D" id="3.40.80.10">
    <property type="entry name" value="Peptidoglycan recognition protein-like"/>
    <property type="match status" value="1"/>
</dbReference>
<dbReference type="InterPro" id="IPR036505">
    <property type="entry name" value="Amidase/PGRP_sf"/>
</dbReference>
<dbReference type="GO" id="GO:0009253">
    <property type="term" value="P:peptidoglycan catabolic process"/>
    <property type="evidence" value="ECO:0007669"/>
    <property type="project" value="InterPro"/>
</dbReference>
<keyword evidence="3" id="KW-0378">Hydrolase</keyword>
<name>A0AAJ6AIK0_9MICC</name>
<evidence type="ECO:0000256" key="1">
    <source>
        <dbReference type="SAM" id="MobiDB-lite"/>
    </source>
</evidence>
<dbReference type="GO" id="GO:0008745">
    <property type="term" value="F:N-acetylmuramoyl-L-alanine amidase activity"/>
    <property type="evidence" value="ECO:0007669"/>
    <property type="project" value="UniProtKB-EC"/>
</dbReference>
<organism evidence="3 4">
    <name type="scientific">Auritidibacter ignavus</name>
    <dbReference type="NCBI Taxonomy" id="678932"/>
    <lineage>
        <taxon>Bacteria</taxon>
        <taxon>Bacillati</taxon>
        <taxon>Actinomycetota</taxon>
        <taxon>Actinomycetes</taxon>
        <taxon>Micrococcales</taxon>
        <taxon>Micrococcaceae</taxon>
        <taxon>Auritidibacter</taxon>
    </lineage>
</organism>
<feature type="domain" description="N-acetylmuramoyl-L-alanine amidase" evidence="2">
    <location>
        <begin position="16"/>
        <end position="175"/>
    </location>
</feature>
<proteinExistence type="predicted"/>
<dbReference type="Pfam" id="PF01510">
    <property type="entry name" value="Amidase_2"/>
    <property type="match status" value="1"/>
</dbReference>
<evidence type="ECO:0000313" key="3">
    <source>
        <dbReference type="EMBL" id="WGH92657.1"/>
    </source>
</evidence>
<evidence type="ECO:0000259" key="2">
    <source>
        <dbReference type="SMART" id="SM00644"/>
    </source>
</evidence>